<dbReference type="EMBL" id="CAUOFW020001303">
    <property type="protein sequence ID" value="CAK9143436.1"/>
    <property type="molecule type" value="Genomic_DNA"/>
</dbReference>
<dbReference type="InterPro" id="IPR003960">
    <property type="entry name" value="ATPase_AAA_CS"/>
</dbReference>
<dbReference type="PROSITE" id="PS00674">
    <property type="entry name" value="AAA"/>
    <property type="match status" value="1"/>
</dbReference>
<reference evidence="4 5" key="1">
    <citation type="submission" date="2024-02" db="EMBL/GenBank/DDBJ databases">
        <authorList>
            <person name="Vignale AGUSTIN F."/>
            <person name="Sosa J E."/>
            <person name="Modenutti C."/>
        </authorList>
    </citation>
    <scope>NUCLEOTIDE SEQUENCE [LARGE SCALE GENOMIC DNA]</scope>
</reference>
<dbReference type="InterPro" id="IPR003959">
    <property type="entry name" value="ATPase_AAA_core"/>
</dbReference>
<dbReference type="CDD" id="cd00009">
    <property type="entry name" value="AAA"/>
    <property type="match status" value="1"/>
</dbReference>
<evidence type="ECO:0000256" key="1">
    <source>
        <dbReference type="ARBA" id="ARBA00007448"/>
    </source>
</evidence>
<evidence type="ECO:0000313" key="4">
    <source>
        <dbReference type="EMBL" id="CAK9143436.1"/>
    </source>
</evidence>
<name>A0ABC8REP3_9AQUA</name>
<dbReference type="Proteomes" id="UP001642360">
    <property type="component" value="Unassembled WGS sequence"/>
</dbReference>
<dbReference type="Pfam" id="PF25568">
    <property type="entry name" value="AAA_lid_At3g28540"/>
    <property type="match status" value="1"/>
</dbReference>
<dbReference type="InterPro" id="IPR050747">
    <property type="entry name" value="Mitochondrial_chaperone_BCS1"/>
</dbReference>
<organism evidence="4 5">
    <name type="scientific">Ilex paraguariensis</name>
    <name type="common">yerba mate</name>
    <dbReference type="NCBI Taxonomy" id="185542"/>
    <lineage>
        <taxon>Eukaryota</taxon>
        <taxon>Viridiplantae</taxon>
        <taxon>Streptophyta</taxon>
        <taxon>Embryophyta</taxon>
        <taxon>Tracheophyta</taxon>
        <taxon>Spermatophyta</taxon>
        <taxon>Magnoliopsida</taxon>
        <taxon>eudicotyledons</taxon>
        <taxon>Gunneridae</taxon>
        <taxon>Pentapetalae</taxon>
        <taxon>asterids</taxon>
        <taxon>campanulids</taxon>
        <taxon>Aquifoliales</taxon>
        <taxon>Aquifoliaceae</taxon>
        <taxon>Ilex</taxon>
    </lineage>
</organism>
<dbReference type="SMART" id="SM00382">
    <property type="entry name" value="AAA"/>
    <property type="match status" value="1"/>
</dbReference>
<protein>
    <recommendedName>
        <fullName evidence="3">AAA+ ATPase domain-containing protein</fullName>
    </recommendedName>
</protein>
<dbReference type="InterPro" id="IPR003593">
    <property type="entry name" value="AAA+_ATPase"/>
</dbReference>
<accession>A0ABC8REP3</accession>
<dbReference type="AlphaFoldDB" id="A0ABC8REP3"/>
<keyword evidence="5" id="KW-1185">Reference proteome</keyword>
<comment type="caution">
    <text evidence="4">The sequence shown here is derived from an EMBL/GenBank/DDBJ whole genome shotgun (WGS) entry which is preliminary data.</text>
</comment>
<sequence length="457" mass="51487">MPKFIFLTLITSIEKNEEIADTFQNVQLKWRFVCSQPQSRENQSTTPEKKLFELTFDKKFKEKVLNDYLPHVLEEYQNIKDSDKVLNLSDGGMNIPGGKSWGSIKFEHPSTFGTLAMNEEAKAAIIDDLDRLVSGKDVYKRAGRAWKRGYLLYGPPGTGKSSLVASMANYLGAETTDRQLSDRKYPYFNDYDNKDSDKVLNLSDGGMNIPGGKSWGSIKFEHPSTFGTLAMNEEAKAAIIDDLDRFVSGKDVYKRAGRAWKRGYLLYGPPGTGKSSLVASMANYLGAETTDRQLSDRKYPYFNDYDNKFTLSGLLNFIDGLWSSCGDGRIIIFTTNHIDRLDPALLRSGRMDMHIPMSYCTPEGFRLLASKYLTNCNNHHRLFGEIEGLIENVEATPAEKAGELIKTDNPDVALVEVVNFLKRKQIEAHDTKGAKRIKTEKIGSRIKRNCRKRSAVS</sequence>
<comment type="similarity">
    <text evidence="1">Belongs to the AAA ATPase family. BCS1 subfamily.</text>
</comment>
<proteinExistence type="inferred from homology"/>
<feature type="domain" description="AAA+ ATPase" evidence="3">
    <location>
        <begin position="146"/>
        <end position="361"/>
    </location>
</feature>
<dbReference type="Gene3D" id="3.40.50.300">
    <property type="entry name" value="P-loop containing nucleotide triphosphate hydrolases"/>
    <property type="match status" value="3"/>
</dbReference>
<evidence type="ECO:0000256" key="2">
    <source>
        <dbReference type="RuleBase" id="RU003651"/>
    </source>
</evidence>
<evidence type="ECO:0000313" key="5">
    <source>
        <dbReference type="Proteomes" id="UP001642360"/>
    </source>
</evidence>
<evidence type="ECO:0000259" key="3">
    <source>
        <dbReference type="SMART" id="SM00382"/>
    </source>
</evidence>
<dbReference type="GO" id="GO:0005524">
    <property type="term" value="F:ATP binding"/>
    <property type="evidence" value="ECO:0007669"/>
    <property type="project" value="UniProtKB-KW"/>
</dbReference>
<dbReference type="InterPro" id="IPR027417">
    <property type="entry name" value="P-loop_NTPase"/>
</dbReference>
<dbReference type="InterPro" id="IPR058017">
    <property type="entry name" value="At3g28540-like_C"/>
</dbReference>
<keyword evidence="2" id="KW-0547">Nucleotide-binding</keyword>
<gene>
    <name evidence="4" type="ORF">ILEXP_LOCUS11152</name>
</gene>
<dbReference type="Pfam" id="PF00004">
    <property type="entry name" value="AAA"/>
    <property type="match status" value="3"/>
</dbReference>
<dbReference type="Gene3D" id="6.10.280.40">
    <property type="match status" value="1"/>
</dbReference>
<dbReference type="PANTHER" id="PTHR23070">
    <property type="entry name" value="BCS1 AAA-TYPE ATPASE"/>
    <property type="match status" value="1"/>
</dbReference>
<keyword evidence="2" id="KW-0067">ATP-binding</keyword>
<dbReference type="SUPFAM" id="SSF52540">
    <property type="entry name" value="P-loop containing nucleoside triphosphate hydrolases"/>
    <property type="match status" value="2"/>
</dbReference>